<proteinExistence type="predicted"/>
<organism evidence="1 2">
    <name type="scientific">candidate division TA06 bacterium DG_78</name>
    <dbReference type="NCBI Taxonomy" id="1703772"/>
    <lineage>
        <taxon>Bacteria</taxon>
        <taxon>Bacteria division TA06</taxon>
    </lineage>
</organism>
<sequence length="238" mass="26852">MFVFCLVAVFESSLFPQSILSEHQFNPAALYQQQFGIIASTGVNFGLSELKTYSLYSQIKSYSICITTFGNELYRENIIGLGFGFPFIKHFAVGFNISMLNYSIKDHYNHFGFSLKFGALFQHTPFDLGVWINNINVPKFSDIDYIPASYSIQCGFRAADNVLFNFIIRGIETDLPFFNIAAHYYPYNIFELALGVNTDPLLLEYGLKIHLGDLCLGYAGTHHRQLGLSHRLSAGFGL</sequence>
<name>A0A0S7YHJ7_UNCT6</name>
<dbReference type="AlphaFoldDB" id="A0A0S7YHJ7"/>
<comment type="caution">
    <text evidence="1">The sequence shown here is derived from an EMBL/GenBank/DDBJ whole genome shotgun (WGS) entry which is preliminary data.</text>
</comment>
<dbReference type="Proteomes" id="UP000051012">
    <property type="component" value="Unassembled WGS sequence"/>
</dbReference>
<gene>
    <name evidence="1" type="ORF">AMJ52_01345</name>
</gene>
<evidence type="ECO:0000313" key="2">
    <source>
        <dbReference type="Proteomes" id="UP000051012"/>
    </source>
</evidence>
<accession>A0A0S7YHJ7</accession>
<protein>
    <recommendedName>
        <fullName evidence="3">Type IX secretion system membrane protein PorP/SprF</fullName>
    </recommendedName>
</protein>
<evidence type="ECO:0008006" key="3">
    <source>
        <dbReference type="Google" id="ProtNLM"/>
    </source>
</evidence>
<reference evidence="1 2" key="1">
    <citation type="journal article" date="2015" name="Microbiome">
        <title>Genomic resolution of linkages in carbon, nitrogen, and sulfur cycling among widespread estuary sediment bacteria.</title>
        <authorList>
            <person name="Baker B.J."/>
            <person name="Lazar C.S."/>
            <person name="Teske A.P."/>
            <person name="Dick G.J."/>
        </authorList>
    </citation>
    <scope>NUCLEOTIDE SEQUENCE [LARGE SCALE GENOMIC DNA]</scope>
    <source>
        <strain evidence="1">DG_78</strain>
    </source>
</reference>
<dbReference type="EMBL" id="LJNI01000010">
    <property type="protein sequence ID" value="KPJ74245.1"/>
    <property type="molecule type" value="Genomic_DNA"/>
</dbReference>
<evidence type="ECO:0000313" key="1">
    <source>
        <dbReference type="EMBL" id="KPJ74245.1"/>
    </source>
</evidence>